<dbReference type="InterPro" id="IPR045052">
    <property type="entry name" value="Copine"/>
</dbReference>
<sequence length="716" mass="78452">MDNFSASSDSGGESDTSNGNQDTATTTKQEELVTKLQLRLTASHLPKVVGGGGLKKLVRKRPDTFATVASIVRKTGSGSKGTRTVSPYRSSQYGETEFQSSEFNFNGSSPESDYMVEWGSTEVIQNSRSPQWIETIPLKYEYGSELFFYVRILQADPLASNSEDNGSRRPSNGGALSPLSQSSSADDASVASQSFYGTPTNKKNRMGHCFGTALFEVGDILGSRNYTKVKRLKAGGCVYARVEPVQERDQNKLRFRFQFQALNLMVGNTTVKSRLLGSAEPTTVLEISRPHDSPSMHSWVTVFRSRPVYNSSNPSWDRGEVDLDSICRNDDLSKIVRLSIYRIRSGNKPQQLLGMCETTLYNIMANCAQNEDGGEACSERDFFLQRNYRQLQQVGSLRVHAASLVTLSGRDVSKPLATASQILPVSPLSASSSSPIGRTNSTDSTTTANGEDPFNVDLRQLSMRFSATQSTPTTSLSEFMDSGGQIDFSVAIDYTSSNGNPLEPGTLHFQSEETFNDYEETITCIGNAIDKYSKSSEYSVWGFGAKFGDGVVRHLFQCGQSPTVKGVDGILDAYRSVFRSGGITMSGPTVFLKAIQSAAVRARKSKMDNTGGPLRYSVLLIVTDGIMANFEETKQKLAVYSEVPLSVVIVGVGRSDFQAMYHLCESPQSTATARKNTTFVEFRQHQHDPRSLAQAALQEIPRQLSDYMVSNGLSMQ</sequence>
<dbReference type="InterPro" id="IPR002035">
    <property type="entry name" value="VWF_A"/>
</dbReference>
<name>A0A9N8DXH2_9STRA</name>
<dbReference type="InterPro" id="IPR036465">
    <property type="entry name" value="vWFA_dom_sf"/>
</dbReference>
<dbReference type="Proteomes" id="UP001153069">
    <property type="component" value="Unassembled WGS sequence"/>
</dbReference>
<dbReference type="PROSITE" id="PS50234">
    <property type="entry name" value="VWFA"/>
    <property type="match status" value="1"/>
</dbReference>
<evidence type="ECO:0000259" key="2">
    <source>
        <dbReference type="PROSITE" id="PS50234"/>
    </source>
</evidence>
<dbReference type="GO" id="GO:0005544">
    <property type="term" value="F:calcium-dependent phospholipid binding"/>
    <property type="evidence" value="ECO:0007669"/>
    <property type="project" value="InterPro"/>
</dbReference>
<feature type="compositionally biased region" description="Polar residues" evidence="1">
    <location>
        <begin position="436"/>
        <end position="449"/>
    </location>
</feature>
<dbReference type="GO" id="GO:0071277">
    <property type="term" value="P:cellular response to calcium ion"/>
    <property type="evidence" value="ECO:0007669"/>
    <property type="project" value="TreeGrafter"/>
</dbReference>
<dbReference type="GO" id="GO:0005886">
    <property type="term" value="C:plasma membrane"/>
    <property type="evidence" value="ECO:0007669"/>
    <property type="project" value="TreeGrafter"/>
</dbReference>
<feature type="region of interest" description="Disordered" evidence="1">
    <location>
        <begin position="427"/>
        <end position="453"/>
    </location>
</feature>
<gene>
    <name evidence="3" type="ORF">SEMRO_421_G139480.1</name>
</gene>
<dbReference type="Pfam" id="PF07002">
    <property type="entry name" value="Copine"/>
    <property type="match status" value="1"/>
</dbReference>
<feature type="region of interest" description="Disordered" evidence="1">
    <location>
        <begin position="1"/>
        <end position="30"/>
    </location>
</feature>
<evidence type="ECO:0000313" key="4">
    <source>
        <dbReference type="Proteomes" id="UP001153069"/>
    </source>
</evidence>
<keyword evidence="3" id="KW-0675">Receptor</keyword>
<dbReference type="EMBL" id="CAICTM010000420">
    <property type="protein sequence ID" value="CAB9510120.1"/>
    <property type="molecule type" value="Genomic_DNA"/>
</dbReference>
<proteinExistence type="predicted"/>
<dbReference type="PANTHER" id="PTHR10857:SF106">
    <property type="entry name" value="C2 DOMAIN-CONTAINING PROTEIN"/>
    <property type="match status" value="1"/>
</dbReference>
<dbReference type="PANTHER" id="PTHR10857">
    <property type="entry name" value="COPINE"/>
    <property type="match status" value="1"/>
</dbReference>
<feature type="compositionally biased region" description="Polar residues" evidence="1">
    <location>
        <begin position="159"/>
        <end position="170"/>
    </location>
</feature>
<feature type="region of interest" description="Disordered" evidence="1">
    <location>
        <begin position="159"/>
        <end position="185"/>
    </location>
</feature>
<evidence type="ECO:0000313" key="3">
    <source>
        <dbReference type="EMBL" id="CAB9510120.1"/>
    </source>
</evidence>
<comment type="caution">
    <text evidence="3">The sequence shown here is derived from an EMBL/GenBank/DDBJ whole genome shotgun (WGS) entry which is preliminary data.</text>
</comment>
<organism evidence="3 4">
    <name type="scientific">Seminavis robusta</name>
    <dbReference type="NCBI Taxonomy" id="568900"/>
    <lineage>
        <taxon>Eukaryota</taxon>
        <taxon>Sar</taxon>
        <taxon>Stramenopiles</taxon>
        <taxon>Ochrophyta</taxon>
        <taxon>Bacillariophyta</taxon>
        <taxon>Bacillariophyceae</taxon>
        <taxon>Bacillariophycidae</taxon>
        <taxon>Naviculales</taxon>
        <taxon>Naviculaceae</taxon>
        <taxon>Seminavis</taxon>
    </lineage>
</organism>
<feature type="compositionally biased region" description="Low complexity" evidence="1">
    <location>
        <begin position="175"/>
        <end position="185"/>
    </location>
</feature>
<feature type="domain" description="VWFA" evidence="2">
    <location>
        <begin position="487"/>
        <end position="700"/>
    </location>
</feature>
<accession>A0A9N8DXH2</accession>
<dbReference type="InterPro" id="IPR010734">
    <property type="entry name" value="Copine_C"/>
</dbReference>
<protein>
    <submittedName>
        <fullName evidence="3">Nicotinic receptor-associated protein 1</fullName>
    </submittedName>
</protein>
<reference evidence="3" key="1">
    <citation type="submission" date="2020-06" db="EMBL/GenBank/DDBJ databases">
        <authorList>
            <consortium name="Plant Systems Biology data submission"/>
        </authorList>
    </citation>
    <scope>NUCLEOTIDE SEQUENCE</scope>
    <source>
        <strain evidence="3">D6</strain>
    </source>
</reference>
<keyword evidence="4" id="KW-1185">Reference proteome</keyword>
<dbReference type="OrthoDB" id="5855668at2759"/>
<dbReference type="SMART" id="SM00327">
    <property type="entry name" value="VWA"/>
    <property type="match status" value="1"/>
</dbReference>
<dbReference type="AlphaFoldDB" id="A0A9N8DXH2"/>
<evidence type="ECO:0000256" key="1">
    <source>
        <dbReference type="SAM" id="MobiDB-lite"/>
    </source>
</evidence>
<feature type="compositionally biased region" description="Polar residues" evidence="1">
    <location>
        <begin position="1"/>
        <end position="27"/>
    </location>
</feature>
<dbReference type="SUPFAM" id="SSF53300">
    <property type="entry name" value="vWA-like"/>
    <property type="match status" value="1"/>
</dbReference>